<dbReference type="EMBL" id="JAFLQW010000320">
    <property type="protein sequence ID" value="MBO0349790.1"/>
    <property type="molecule type" value="Genomic_DNA"/>
</dbReference>
<proteinExistence type="predicted"/>
<gene>
    <name evidence="1" type="ORF">J0895_11850</name>
</gene>
<dbReference type="Proteomes" id="UP000664844">
    <property type="component" value="Unassembled WGS sequence"/>
</dbReference>
<evidence type="ECO:0000313" key="1">
    <source>
        <dbReference type="EMBL" id="MBO0349790.1"/>
    </source>
</evidence>
<comment type="caution">
    <text evidence="1">The sequence shown here is derived from an EMBL/GenBank/DDBJ whole genome shotgun (WGS) entry which is preliminary data.</text>
</comment>
<organism evidence="1 2">
    <name type="scientific">Phormidium pseudopriestleyi FRX01</name>
    <dbReference type="NCBI Taxonomy" id="1759528"/>
    <lineage>
        <taxon>Bacteria</taxon>
        <taxon>Bacillati</taxon>
        <taxon>Cyanobacteriota</taxon>
        <taxon>Cyanophyceae</taxon>
        <taxon>Oscillatoriophycideae</taxon>
        <taxon>Oscillatoriales</taxon>
        <taxon>Oscillatoriaceae</taxon>
        <taxon>Phormidium</taxon>
    </lineage>
</organism>
<reference evidence="1 2" key="1">
    <citation type="submission" date="2021-03" db="EMBL/GenBank/DDBJ databases">
        <title>Metabolic Capacity of the Antarctic Cyanobacterium Phormidium pseudopriestleyi that Sustains Oxygenic Photosynthesis in the Presence of Hydrogen Sulfide.</title>
        <authorList>
            <person name="Lumian J.E."/>
            <person name="Jungblut A.D."/>
            <person name="Dillon M.L."/>
            <person name="Hawes I."/>
            <person name="Doran P.T."/>
            <person name="Mackey T.J."/>
            <person name="Dick G.J."/>
            <person name="Grettenberger C.L."/>
            <person name="Sumner D.Y."/>
        </authorList>
    </citation>
    <scope>NUCLEOTIDE SEQUENCE [LARGE SCALE GENOMIC DNA]</scope>
    <source>
        <strain evidence="1 2">FRX01</strain>
    </source>
</reference>
<evidence type="ECO:0000313" key="2">
    <source>
        <dbReference type="Proteomes" id="UP000664844"/>
    </source>
</evidence>
<protein>
    <submittedName>
        <fullName evidence="1">Uncharacterized protein</fullName>
    </submittedName>
</protein>
<dbReference type="RefSeq" id="WP_207088296.1">
    <property type="nucleotide sequence ID" value="NZ_JAFLQW010000320.1"/>
</dbReference>
<accession>A0ABS3FRS2</accession>
<name>A0ABS3FRS2_9CYAN</name>
<keyword evidence="2" id="KW-1185">Reference proteome</keyword>
<sequence>MSQESLTKYLGIGKTLRLQRLLLAIASILGTGLYNSVAHANPLPLSPSNPQPEAIARELPAETTQFALSFPSPTAEALQVEERSFNNFFRTEEAIAQEPSSTDSGLEDLRNQYLLPEPATLVVPTAGGSSAPGVSIGTPTAFGANWGRVYAGFGYQARTRYTTEADGTLALGFGLGNSRENVGLEVSLVVTDLIDEPLADGGVSFKVHRLLPNNFAVAAGIEYALSWGDIDTTTSPYGVVTKVFRFKENSAEPLSQLTVSLGVGGGRYRSEDDVINDNNTIGVFSSVGLRVVEQISLIADWTGQDLFLGASIVPFKDLPLVITPAFADVTNSAGDGARFIMGIGYGYSLAF</sequence>